<evidence type="ECO:0000256" key="1">
    <source>
        <dbReference type="ARBA" id="ARBA00000073"/>
    </source>
</evidence>
<gene>
    <name evidence="8" type="ORF">BW731_09675</name>
</gene>
<evidence type="ECO:0000313" key="8">
    <source>
        <dbReference type="EMBL" id="OPF88424.1"/>
    </source>
</evidence>
<evidence type="ECO:0000256" key="6">
    <source>
        <dbReference type="RuleBase" id="RU362028"/>
    </source>
</evidence>
<dbReference type="InterPro" id="IPR036986">
    <property type="entry name" value="S4_RNA-bd_sf"/>
</dbReference>
<feature type="domain" description="Pseudouridine synthase RsuA/RluA-like" evidence="7">
    <location>
        <begin position="100"/>
        <end position="252"/>
    </location>
</feature>
<dbReference type="SUPFAM" id="SSF55120">
    <property type="entry name" value="Pseudouridine synthase"/>
    <property type="match status" value="1"/>
</dbReference>
<dbReference type="GO" id="GO:0000455">
    <property type="term" value="P:enzyme-directed rRNA pseudouridine synthesis"/>
    <property type="evidence" value="ECO:0007669"/>
    <property type="project" value="TreeGrafter"/>
</dbReference>
<dbReference type="GO" id="GO:0009982">
    <property type="term" value="F:pseudouridine synthase activity"/>
    <property type="evidence" value="ECO:0007669"/>
    <property type="project" value="InterPro"/>
</dbReference>
<accession>A0A1V4DIP0</accession>
<comment type="function">
    <text evidence="6">Responsible for synthesis of pseudouridine from uracil.</text>
</comment>
<sequence>MKKNKPRKSTKPMKSNGFQQKQFTVTEEAELLPFLLANINKSRNSVKSILTRGQVSVNGKPTTKHNDELVSGDVVSIQSNESLMKEKALVGLSVVYEDDDIIVIDKEAGLLSVATDKGNEPTAHNQLMGYVKRDHPKNRIYIVHRLDKDTSGVMLFAKKESVKHKLQETWKASVQERLYTALVEGKVTKEKGTITSWLTESKTFKVYSSPHDNGGKKAVSHYKVTRKNNDYSLLEVSLDTGRKNQIRVHMESIGHPIVGDKKYGATSNPLKRLGLHATTLVFIHPTTGEKMIFKSKVPRSFIKKTQASK</sequence>
<dbReference type="CDD" id="cd02869">
    <property type="entry name" value="PseudoU_synth_RluA_like"/>
    <property type="match status" value="1"/>
</dbReference>
<protein>
    <recommendedName>
        <fullName evidence="6">Pseudouridine synthase</fullName>
        <ecNumber evidence="6">5.4.99.-</ecNumber>
    </recommendedName>
</protein>
<evidence type="ECO:0000256" key="5">
    <source>
        <dbReference type="PROSITE-ProRule" id="PRU00182"/>
    </source>
</evidence>
<dbReference type="EC" id="5.4.99.-" evidence="6"/>
<reference evidence="8 9" key="1">
    <citation type="submission" date="2017-02" db="EMBL/GenBank/DDBJ databases">
        <title>Vagococcus cremeus sp. nov., isolated from the small intestine of a marten, Martes flavigula.</title>
        <authorList>
            <person name="Tak E.J."/>
            <person name="Bae J.-W."/>
        </authorList>
    </citation>
    <scope>NUCLEOTIDE SEQUENCE [LARGE SCALE GENOMIC DNA]</scope>
    <source>
        <strain evidence="8 9">D7T301</strain>
    </source>
</reference>
<evidence type="ECO:0000256" key="3">
    <source>
        <dbReference type="ARBA" id="ARBA00023235"/>
    </source>
</evidence>
<dbReference type="Pfam" id="PF00849">
    <property type="entry name" value="PseudoU_synth_2"/>
    <property type="match status" value="1"/>
</dbReference>
<comment type="caution">
    <text evidence="8">The sequence shown here is derived from an EMBL/GenBank/DDBJ whole genome shotgun (WGS) entry which is preliminary data.</text>
</comment>
<dbReference type="Proteomes" id="UP000189970">
    <property type="component" value="Unassembled WGS sequence"/>
</dbReference>
<evidence type="ECO:0000256" key="2">
    <source>
        <dbReference type="ARBA" id="ARBA00010876"/>
    </source>
</evidence>
<dbReference type="PROSITE" id="PS01129">
    <property type="entry name" value="PSI_RLU"/>
    <property type="match status" value="1"/>
</dbReference>
<dbReference type="NCBIfam" id="TIGR00005">
    <property type="entry name" value="rluA_subfam"/>
    <property type="match status" value="1"/>
</dbReference>
<feature type="active site" evidence="4">
    <location>
        <position position="147"/>
    </location>
</feature>
<dbReference type="AlphaFoldDB" id="A0A1V4DIP0"/>
<proteinExistence type="inferred from homology"/>
<dbReference type="InterPro" id="IPR006225">
    <property type="entry name" value="PsdUridine_synth_RluC/D"/>
</dbReference>
<keyword evidence="5" id="KW-0694">RNA-binding</keyword>
<dbReference type="PANTHER" id="PTHR21600:SF44">
    <property type="entry name" value="RIBOSOMAL LARGE SUBUNIT PSEUDOURIDINE SYNTHASE D"/>
    <property type="match status" value="1"/>
</dbReference>
<keyword evidence="9" id="KW-1185">Reference proteome</keyword>
<dbReference type="GO" id="GO:0003723">
    <property type="term" value="F:RNA binding"/>
    <property type="evidence" value="ECO:0007669"/>
    <property type="project" value="UniProtKB-KW"/>
</dbReference>
<dbReference type="InterPro" id="IPR020103">
    <property type="entry name" value="PsdUridine_synth_cat_dom_sf"/>
</dbReference>
<evidence type="ECO:0000259" key="7">
    <source>
        <dbReference type="Pfam" id="PF00849"/>
    </source>
</evidence>
<keyword evidence="3 6" id="KW-0413">Isomerase</keyword>
<dbReference type="PROSITE" id="PS50889">
    <property type="entry name" value="S4"/>
    <property type="match status" value="1"/>
</dbReference>
<dbReference type="EMBL" id="MVAB01000001">
    <property type="protein sequence ID" value="OPF88424.1"/>
    <property type="molecule type" value="Genomic_DNA"/>
</dbReference>
<dbReference type="GO" id="GO:0140098">
    <property type="term" value="F:catalytic activity, acting on RNA"/>
    <property type="evidence" value="ECO:0007669"/>
    <property type="project" value="UniProtKB-ARBA"/>
</dbReference>
<comment type="catalytic activity">
    <reaction evidence="1 6">
        <text>a uridine in RNA = a pseudouridine in RNA</text>
        <dbReference type="Rhea" id="RHEA:48348"/>
        <dbReference type="Rhea" id="RHEA-COMP:12068"/>
        <dbReference type="Rhea" id="RHEA-COMP:12069"/>
        <dbReference type="ChEBI" id="CHEBI:65314"/>
        <dbReference type="ChEBI" id="CHEBI:65315"/>
    </reaction>
</comment>
<organism evidence="8 9">
    <name type="scientific">Vagococcus martis</name>
    <dbReference type="NCBI Taxonomy" id="1768210"/>
    <lineage>
        <taxon>Bacteria</taxon>
        <taxon>Bacillati</taxon>
        <taxon>Bacillota</taxon>
        <taxon>Bacilli</taxon>
        <taxon>Lactobacillales</taxon>
        <taxon>Enterococcaceae</taxon>
        <taxon>Vagococcus</taxon>
    </lineage>
</organism>
<dbReference type="InterPro" id="IPR050188">
    <property type="entry name" value="RluA_PseudoU_synthase"/>
</dbReference>
<dbReference type="Gene3D" id="3.30.2350.10">
    <property type="entry name" value="Pseudouridine synthase"/>
    <property type="match status" value="1"/>
</dbReference>
<dbReference type="CDD" id="cd00165">
    <property type="entry name" value="S4"/>
    <property type="match status" value="1"/>
</dbReference>
<name>A0A1V4DIP0_9ENTE</name>
<evidence type="ECO:0000256" key="4">
    <source>
        <dbReference type="PIRSR" id="PIRSR606225-1"/>
    </source>
</evidence>
<comment type="similarity">
    <text evidence="2 6">Belongs to the pseudouridine synthase RluA family.</text>
</comment>
<dbReference type="InterPro" id="IPR006224">
    <property type="entry name" value="PsdUridine_synth_RluA-like_CS"/>
</dbReference>
<evidence type="ECO:0000313" key="9">
    <source>
        <dbReference type="Proteomes" id="UP000189970"/>
    </source>
</evidence>
<dbReference type="Gene3D" id="3.10.290.10">
    <property type="entry name" value="RNA-binding S4 domain"/>
    <property type="match status" value="1"/>
</dbReference>
<dbReference type="RefSeq" id="WP_079347695.1">
    <property type="nucleotide sequence ID" value="NZ_MVAB01000001.1"/>
</dbReference>
<dbReference type="PANTHER" id="PTHR21600">
    <property type="entry name" value="MITOCHONDRIAL RNA PSEUDOURIDINE SYNTHASE"/>
    <property type="match status" value="1"/>
</dbReference>
<dbReference type="SUPFAM" id="SSF55174">
    <property type="entry name" value="Alpha-L RNA-binding motif"/>
    <property type="match status" value="1"/>
</dbReference>
<dbReference type="InterPro" id="IPR006145">
    <property type="entry name" value="PsdUridine_synth_RsuA/RluA"/>
</dbReference>